<dbReference type="AlphaFoldDB" id="A0A9J6GU61"/>
<comment type="caution">
    <text evidence="2">The sequence shown here is derived from an EMBL/GenBank/DDBJ whole genome shotgun (WGS) entry which is preliminary data.</text>
</comment>
<proteinExistence type="predicted"/>
<evidence type="ECO:0000313" key="2">
    <source>
        <dbReference type="EMBL" id="KAH9379018.1"/>
    </source>
</evidence>
<keyword evidence="3" id="KW-1185">Reference proteome</keyword>
<evidence type="ECO:0000256" key="1">
    <source>
        <dbReference type="SAM" id="MobiDB-lite"/>
    </source>
</evidence>
<reference evidence="2 3" key="1">
    <citation type="journal article" date="2020" name="Cell">
        <title>Large-Scale Comparative Analyses of Tick Genomes Elucidate Their Genetic Diversity and Vector Capacities.</title>
        <authorList>
            <consortium name="Tick Genome and Microbiome Consortium (TIGMIC)"/>
            <person name="Jia N."/>
            <person name="Wang J."/>
            <person name="Shi W."/>
            <person name="Du L."/>
            <person name="Sun Y."/>
            <person name="Zhan W."/>
            <person name="Jiang J.F."/>
            <person name="Wang Q."/>
            <person name="Zhang B."/>
            <person name="Ji P."/>
            <person name="Bell-Sakyi L."/>
            <person name="Cui X.M."/>
            <person name="Yuan T.T."/>
            <person name="Jiang B.G."/>
            <person name="Yang W.F."/>
            <person name="Lam T.T."/>
            <person name="Chang Q.C."/>
            <person name="Ding S.J."/>
            <person name="Wang X.J."/>
            <person name="Zhu J.G."/>
            <person name="Ruan X.D."/>
            <person name="Zhao L."/>
            <person name="Wei J.T."/>
            <person name="Ye R.Z."/>
            <person name="Que T.C."/>
            <person name="Du C.H."/>
            <person name="Zhou Y.H."/>
            <person name="Cheng J.X."/>
            <person name="Dai P.F."/>
            <person name="Guo W.B."/>
            <person name="Han X.H."/>
            <person name="Huang E.J."/>
            <person name="Li L.F."/>
            <person name="Wei W."/>
            <person name="Gao Y.C."/>
            <person name="Liu J.Z."/>
            <person name="Shao H.Z."/>
            <person name="Wang X."/>
            <person name="Wang C.C."/>
            <person name="Yang T.C."/>
            <person name="Huo Q.B."/>
            <person name="Li W."/>
            <person name="Chen H.Y."/>
            <person name="Chen S.E."/>
            <person name="Zhou L.G."/>
            <person name="Ni X.B."/>
            <person name="Tian J.H."/>
            <person name="Sheng Y."/>
            <person name="Liu T."/>
            <person name="Pan Y.S."/>
            <person name="Xia L.Y."/>
            <person name="Li J."/>
            <person name="Zhao F."/>
            <person name="Cao W.C."/>
        </authorList>
    </citation>
    <scope>NUCLEOTIDE SEQUENCE [LARGE SCALE GENOMIC DNA]</scope>
    <source>
        <strain evidence="2">HaeL-2018</strain>
    </source>
</reference>
<feature type="region of interest" description="Disordered" evidence="1">
    <location>
        <begin position="44"/>
        <end position="63"/>
    </location>
</feature>
<protein>
    <submittedName>
        <fullName evidence="2">Uncharacterized protein</fullName>
    </submittedName>
</protein>
<organism evidence="2 3">
    <name type="scientific">Haemaphysalis longicornis</name>
    <name type="common">Bush tick</name>
    <dbReference type="NCBI Taxonomy" id="44386"/>
    <lineage>
        <taxon>Eukaryota</taxon>
        <taxon>Metazoa</taxon>
        <taxon>Ecdysozoa</taxon>
        <taxon>Arthropoda</taxon>
        <taxon>Chelicerata</taxon>
        <taxon>Arachnida</taxon>
        <taxon>Acari</taxon>
        <taxon>Parasitiformes</taxon>
        <taxon>Ixodida</taxon>
        <taxon>Ixodoidea</taxon>
        <taxon>Ixodidae</taxon>
        <taxon>Haemaphysalinae</taxon>
        <taxon>Haemaphysalis</taxon>
    </lineage>
</organism>
<name>A0A9J6GU61_HAELO</name>
<dbReference type="EMBL" id="JABSTR010000009">
    <property type="protein sequence ID" value="KAH9379018.1"/>
    <property type="molecule type" value="Genomic_DNA"/>
</dbReference>
<dbReference type="VEuPathDB" id="VectorBase:HLOH_050442"/>
<feature type="compositionally biased region" description="Polar residues" evidence="1">
    <location>
        <begin position="1"/>
        <end position="10"/>
    </location>
</feature>
<sequence length="189" mass="21248">METRYNQDASPHSEEDEPGSKPWILVALRVKRRRDQPLVTAQQQLAETPAKPALRKSRPTACKRRQPTLPVKDLKLTFRPRSGLRLARVSPEKLLMAIATETNLHVVAVNAKFRIDGDEKVIVMSTPFETTAMTLSKMKKFTIDGKSYEVASYAPSPDYFCKEVVHNIDLDTTAKHDPPTHPGIGVVKF</sequence>
<gene>
    <name evidence="2" type="ORF">HPB48_001722</name>
</gene>
<dbReference type="Proteomes" id="UP000821853">
    <property type="component" value="Unassembled WGS sequence"/>
</dbReference>
<accession>A0A9J6GU61</accession>
<evidence type="ECO:0000313" key="3">
    <source>
        <dbReference type="Proteomes" id="UP000821853"/>
    </source>
</evidence>
<feature type="compositionally biased region" description="Basic residues" evidence="1">
    <location>
        <begin position="53"/>
        <end position="63"/>
    </location>
</feature>
<feature type="region of interest" description="Disordered" evidence="1">
    <location>
        <begin position="1"/>
        <end position="21"/>
    </location>
</feature>